<sequence length="44" mass="5018">MQIRFVPTAPTHSVTSLSLHKQNVLNTDGNHSHNHYGLRKFVFS</sequence>
<proteinExistence type="predicted"/>
<organism evidence="1">
    <name type="scientific">Anopheles funestus</name>
    <name type="common">African malaria mosquito</name>
    <dbReference type="NCBI Taxonomy" id="62324"/>
    <lineage>
        <taxon>Eukaryota</taxon>
        <taxon>Metazoa</taxon>
        <taxon>Ecdysozoa</taxon>
        <taxon>Arthropoda</taxon>
        <taxon>Hexapoda</taxon>
        <taxon>Insecta</taxon>
        <taxon>Pterygota</taxon>
        <taxon>Neoptera</taxon>
        <taxon>Endopterygota</taxon>
        <taxon>Diptera</taxon>
        <taxon>Nematocera</taxon>
        <taxon>Culicoidea</taxon>
        <taxon>Culicidae</taxon>
        <taxon>Anophelinae</taxon>
        <taxon>Anopheles</taxon>
    </lineage>
</organism>
<name>A0A4Y0BDF9_ANOFN</name>
<dbReference type="VEuPathDB" id="VectorBase:AFUN018875"/>
<protein>
    <submittedName>
        <fullName evidence="1">Uncharacterized protein</fullName>
    </submittedName>
</protein>
<reference evidence="1" key="1">
    <citation type="submission" date="2020-05" db="UniProtKB">
        <authorList>
            <consortium name="EnsemblMetazoa"/>
        </authorList>
    </citation>
    <scope>IDENTIFICATION</scope>
    <source>
        <strain evidence="1">FUMOZ</strain>
    </source>
</reference>
<accession>A0A4Y0BDF9</accession>
<dbReference type="AlphaFoldDB" id="A0A4Y0BDF9"/>
<dbReference type="EnsemblMetazoa" id="AFUN018875-RA">
    <property type="protein sequence ID" value="AFUN018875-PA"/>
    <property type="gene ID" value="AFUN018875"/>
</dbReference>
<evidence type="ECO:0000313" key="1">
    <source>
        <dbReference type="EnsemblMetazoa" id="AFUN018875-PA"/>
    </source>
</evidence>